<gene>
    <name evidence="2" type="ORF">B5M09_012318</name>
</gene>
<protein>
    <submittedName>
        <fullName evidence="2">Uncharacterized protein</fullName>
    </submittedName>
</protein>
<organism evidence="2 3">
    <name type="scientific">Aphanomyces astaci</name>
    <name type="common">Crayfish plague agent</name>
    <dbReference type="NCBI Taxonomy" id="112090"/>
    <lineage>
        <taxon>Eukaryota</taxon>
        <taxon>Sar</taxon>
        <taxon>Stramenopiles</taxon>
        <taxon>Oomycota</taxon>
        <taxon>Saprolegniomycetes</taxon>
        <taxon>Saprolegniales</taxon>
        <taxon>Verrucalvaceae</taxon>
        <taxon>Aphanomyces</taxon>
    </lineage>
</organism>
<reference evidence="2" key="1">
    <citation type="submission" date="2018-07" db="EMBL/GenBank/DDBJ databases">
        <title>Annotation of Aphanomyces astaci genome assembly.</title>
        <authorList>
            <person name="Studholme D.J."/>
        </authorList>
    </citation>
    <scope>NUCLEOTIDE SEQUENCE [LARGE SCALE GENOMIC DNA]</scope>
    <source>
        <strain evidence="2">Pc</strain>
    </source>
</reference>
<dbReference type="Proteomes" id="UP000284702">
    <property type="component" value="Unassembled WGS sequence"/>
</dbReference>
<proteinExistence type="predicted"/>
<evidence type="ECO:0000313" key="2">
    <source>
        <dbReference type="EMBL" id="RQM29456.1"/>
    </source>
</evidence>
<evidence type="ECO:0000313" key="3">
    <source>
        <dbReference type="Proteomes" id="UP000284702"/>
    </source>
</evidence>
<dbReference type="EMBL" id="MZMZ02001359">
    <property type="protein sequence ID" value="RQM29456.1"/>
    <property type="molecule type" value="Genomic_DNA"/>
</dbReference>
<sequence length="127" mass="13708">RTHDCEPPRRVEQLQSIQELPDDSETWLMEAWYHGMFTHINGVSGSGGSGDGVRPSGTTRNDLRDTKSRISTSIVPGTASEAPVDNGEDDNTLSIGAEQMAAAVAAVAREKPWLRKSAKSTRGEVKS</sequence>
<evidence type="ECO:0000256" key="1">
    <source>
        <dbReference type="SAM" id="MobiDB-lite"/>
    </source>
</evidence>
<keyword evidence="3" id="KW-1185">Reference proteome</keyword>
<name>A0A425DJN7_APHAT</name>
<feature type="non-terminal residue" evidence="2">
    <location>
        <position position="1"/>
    </location>
</feature>
<accession>A0A425DJN7</accession>
<comment type="caution">
    <text evidence="2">The sequence shown here is derived from an EMBL/GenBank/DDBJ whole genome shotgun (WGS) entry which is preliminary data.</text>
</comment>
<dbReference type="AlphaFoldDB" id="A0A425DJN7"/>
<feature type="region of interest" description="Disordered" evidence="1">
    <location>
        <begin position="41"/>
        <end position="92"/>
    </location>
</feature>